<dbReference type="RefSeq" id="WP_100707221.1">
    <property type="nucleotide sequence ID" value="NZ_NPDL01000005.1"/>
</dbReference>
<proteinExistence type="predicted"/>
<evidence type="ECO:0000313" key="3">
    <source>
        <dbReference type="Proteomes" id="UP000232196"/>
    </source>
</evidence>
<keyword evidence="1" id="KW-0472">Membrane</keyword>
<dbReference type="Proteomes" id="UP000232196">
    <property type="component" value="Unassembled WGS sequence"/>
</dbReference>
<evidence type="ECO:0000256" key="1">
    <source>
        <dbReference type="SAM" id="Phobius"/>
    </source>
</evidence>
<sequence>MTNPDGISIKDILFKVGSATFLTILVSMLILMFLKSDVEQVGVDMLAGKASITMGSIDDQSVPIDSFNAAKRFCIQMYQGQGSESLWADCAFQSLKGQYIFRKIGNSVGFTISEESEKQALMQEAEKVSKNSLQGAGYSEEDLRKPIEIYRQLLQQAPLRFRIDYKVSQALFQNFLPTEIRRTDGELNIMSEASGARVDLDAVLYTEEDLVKASERNLEPTDAQLKELYEKESLDPNTLKGKDGKPVPFEERKTVLRSKFLLEARKNSLESLKAKLVALQNEPDGLQKIAALLGRQTVSLKNKSLSDLKKINAGKDVFSLSSDKKFLQDLSLPGLTQKKNIGPYREGEKYAIVSFSGVKLGNPDPSFLRTRDNGSLLTAILMEIPQSLEESIKVERASVRSVSEE</sequence>
<accession>A0A2M9XC70</accession>
<keyword evidence="1" id="KW-0812">Transmembrane</keyword>
<feature type="transmembrane region" description="Helical" evidence="1">
    <location>
        <begin position="12"/>
        <end position="34"/>
    </location>
</feature>
<organism evidence="2 3">
    <name type="scientific">Leptospira hartskeerlii</name>
    <dbReference type="NCBI Taxonomy" id="2023177"/>
    <lineage>
        <taxon>Bacteria</taxon>
        <taxon>Pseudomonadati</taxon>
        <taxon>Spirochaetota</taxon>
        <taxon>Spirochaetia</taxon>
        <taxon>Leptospirales</taxon>
        <taxon>Leptospiraceae</taxon>
        <taxon>Leptospira</taxon>
    </lineage>
</organism>
<keyword evidence="3" id="KW-1185">Reference proteome</keyword>
<dbReference type="EMBL" id="NPDN01000006">
    <property type="protein sequence ID" value="PJZ25152.1"/>
    <property type="molecule type" value="Genomic_DNA"/>
</dbReference>
<evidence type="ECO:0000313" key="2">
    <source>
        <dbReference type="EMBL" id="PJZ25152.1"/>
    </source>
</evidence>
<dbReference type="AlphaFoldDB" id="A0A2M9XC70"/>
<name>A0A2M9XC70_9LEPT</name>
<protein>
    <submittedName>
        <fullName evidence="2">Uncharacterized protein</fullName>
    </submittedName>
</protein>
<gene>
    <name evidence="2" type="ORF">CH357_13175</name>
</gene>
<comment type="caution">
    <text evidence="2">The sequence shown here is derived from an EMBL/GenBank/DDBJ whole genome shotgun (WGS) entry which is preliminary data.</text>
</comment>
<reference evidence="2 3" key="1">
    <citation type="submission" date="2017-07" db="EMBL/GenBank/DDBJ databases">
        <title>Leptospira spp. isolated from tropical soils.</title>
        <authorList>
            <person name="Thibeaux R."/>
            <person name="Iraola G."/>
            <person name="Ferres I."/>
            <person name="Bierque E."/>
            <person name="Girault D."/>
            <person name="Soupe-Gilbert M.-E."/>
            <person name="Picardeau M."/>
            <person name="Goarant C."/>
        </authorList>
    </citation>
    <scope>NUCLEOTIDE SEQUENCE [LARGE SCALE GENOMIC DNA]</scope>
    <source>
        <strain evidence="2 3">MCA1-C-A1</strain>
    </source>
</reference>
<keyword evidence="1" id="KW-1133">Transmembrane helix</keyword>
<dbReference type="OrthoDB" id="341517at2"/>